<dbReference type="Proteomes" id="UP000031443">
    <property type="component" value="Unassembled WGS sequence"/>
</dbReference>
<protein>
    <submittedName>
        <fullName evidence="2">Uncharacterized protein</fullName>
    </submittedName>
</protein>
<dbReference type="AlphaFoldDB" id="M7AK40"/>
<feature type="compositionally biased region" description="Polar residues" evidence="1">
    <location>
        <begin position="1"/>
        <end position="67"/>
    </location>
</feature>
<reference evidence="3" key="1">
    <citation type="journal article" date="2013" name="Nat. Genet.">
        <title>The draft genomes of soft-shell turtle and green sea turtle yield insights into the development and evolution of the turtle-specific body plan.</title>
        <authorList>
            <person name="Wang Z."/>
            <person name="Pascual-Anaya J."/>
            <person name="Zadissa A."/>
            <person name="Li W."/>
            <person name="Niimura Y."/>
            <person name="Huang Z."/>
            <person name="Li C."/>
            <person name="White S."/>
            <person name="Xiong Z."/>
            <person name="Fang D."/>
            <person name="Wang B."/>
            <person name="Ming Y."/>
            <person name="Chen Y."/>
            <person name="Zheng Y."/>
            <person name="Kuraku S."/>
            <person name="Pignatelli M."/>
            <person name="Herrero J."/>
            <person name="Beal K."/>
            <person name="Nozawa M."/>
            <person name="Li Q."/>
            <person name="Wang J."/>
            <person name="Zhang H."/>
            <person name="Yu L."/>
            <person name="Shigenobu S."/>
            <person name="Wang J."/>
            <person name="Liu J."/>
            <person name="Flicek P."/>
            <person name="Searle S."/>
            <person name="Wang J."/>
            <person name="Kuratani S."/>
            <person name="Yin Y."/>
            <person name="Aken B."/>
            <person name="Zhang G."/>
            <person name="Irie N."/>
        </authorList>
    </citation>
    <scope>NUCLEOTIDE SEQUENCE [LARGE SCALE GENOMIC DNA]</scope>
</reference>
<evidence type="ECO:0000256" key="1">
    <source>
        <dbReference type="SAM" id="MobiDB-lite"/>
    </source>
</evidence>
<proteinExistence type="predicted"/>
<sequence length="119" mass="12661">MQSSSAEVTMQSSSAEVTMQSSSAEVTMQSSSAEVTMQSSSAEVTMQSSSAEVTMQSSSAEVTMMESQNRKRAPAWTEREGPCFERSLCPCPHHSHHRADIAYSPSIALPGYGAAYTAG</sequence>
<accession>M7AK40</accession>
<evidence type="ECO:0000313" key="3">
    <source>
        <dbReference type="Proteomes" id="UP000031443"/>
    </source>
</evidence>
<keyword evidence="3" id="KW-1185">Reference proteome</keyword>
<evidence type="ECO:0000313" key="2">
    <source>
        <dbReference type="EMBL" id="EMP25491.1"/>
    </source>
</evidence>
<name>M7AK40_CHEMY</name>
<feature type="region of interest" description="Disordered" evidence="1">
    <location>
        <begin position="1"/>
        <end position="76"/>
    </location>
</feature>
<organism evidence="2 3">
    <name type="scientific">Chelonia mydas</name>
    <name type="common">Green sea-turtle</name>
    <name type="synonym">Chelonia agassizi</name>
    <dbReference type="NCBI Taxonomy" id="8469"/>
    <lineage>
        <taxon>Eukaryota</taxon>
        <taxon>Metazoa</taxon>
        <taxon>Chordata</taxon>
        <taxon>Craniata</taxon>
        <taxon>Vertebrata</taxon>
        <taxon>Euteleostomi</taxon>
        <taxon>Archelosauria</taxon>
        <taxon>Testudinata</taxon>
        <taxon>Testudines</taxon>
        <taxon>Cryptodira</taxon>
        <taxon>Durocryptodira</taxon>
        <taxon>Americhelydia</taxon>
        <taxon>Chelonioidea</taxon>
        <taxon>Cheloniidae</taxon>
        <taxon>Chelonia</taxon>
    </lineage>
</organism>
<dbReference type="EMBL" id="KB589327">
    <property type="protein sequence ID" value="EMP25491.1"/>
    <property type="molecule type" value="Genomic_DNA"/>
</dbReference>
<gene>
    <name evidence="2" type="ORF">UY3_17438</name>
</gene>